<dbReference type="InterPro" id="IPR007730">
    <property type="entry name" value="SPOR-like_dom"/>
</dbReference>
<reference evidence="5 6" key="1">
    <citation type="submission" date="2019-01" db="EMBL/GenBank/DDBJ databases">
        <authorList>
            <person name="Chen W.-M."/>
        </authorList>
    </citation>
    <scope>NUCLEOTIDE SEQUENCE [LARGE SCALE GENOMIC DNA]</scope>
    <source>
        <strain evidence="5 6">FSY-9</strain>
    </source>
</reference>
<evidence type="ECO:0000256" key="2">
    <source>
        <dbReference type="SAM" id="SignalP"/>
    </source>
</evidence>
<sequence length="339" mass="35419">MRLPDRLPLLRRSLWSGVCALALLGSQAVGRAPVALPVVNDPSADYPVILGDPYKIGATVFTPADTMNYDAVGYASVGGPATGYSAAHHTLPLPSYVEVTSLASGRTILVRVERRGPMDGTHALELSPMAAAQLGLSGDGAIRVRRVNPLETDRALLRSGHAAPERMATPKTLLDVLIRRLEKDPAATRAGASLVRGNQPAGVMPVAPAKPVKAGAGKVAKAPKILPPTIQPPTAGADYSAPEPVADPVNPPSQPESRPAPTLATARLALSGHIYVQVGAFSDRARAQAVAQKLGASVTTVGKLWRVRLGPYAKEQQAGWALAKARNAGYSEARIQHGE</sequence>
<keyword evidence="2" id="KW-0732">Signal</keyword>
<name>A0A3S2YAN4_9SPHN</name>
<dbReference type="AlphaFoldDB" id="A0A3S2YAN4"/>
<feature type="domain" description="RlpA-like protein double-psi beta-barrel" evidence="3">
    <location>
        <begin position="84"/>
        <end position="145"/>
    </location>
</feature>
<proteinExistence type="predicted"/>
<dbReference type="CDD" id="cd22268">
    <property type="entry name" value="DPBB_RlpA-like"/>
    <property type="match status" value="1"/>
</dbReference>
<dbReference type="RefSeq" id="WP_127706977.1">
    <property type="nucleotide sequence ID" value="NZ_SACO01000003.1"/>
</dbReference>
<dbReference type="InterPro" id="IPR036680">
    <property type="entry name" value="SPOR-like_sf"/>
</dbReference>
<dbReference type="OrthoDB" id="9779128at2"/>
<dbReference type="SUPFAM" id="SSF110997">
    <property type="entry name" value="Sporulation related repeat"/>
    <property type="match status" value="1"/>
</dbReference>
<evidence type="ECO:0000259" key="4">
    <source>
        <dbReference type="Pfam" id="PF05036"/>
    </source>
</evidence>
<dbReference type="Gene3D" id="2.40.40.10">
    <property type="entry name" value="RlpA-like domain"/>
    <property type="match status" value="1"/>
</dbReference>
<evidence type="ECO:0000256" key="1">
    <source>
        <dbReference type="SAM" id="MobiDB-lite"/>
    </source>
</evidence>
<evidence type="ECO:0000313" key="6">
    <source>
        <dbReference type="Proteomes" id="UP000282837"/>
    </source>
</evidence>
<evidence type="ECO:0000259" key="3">
    <source>
        <dbReference type="Pfam" id="PF03330"/>
    </source>
</evidence>
<comment type="caution">
    <text evidence="5">The sequence shown here is derived from an EMBL/GenBank/DDBJ whole genome shotgun (WGS) entry which is preliminary data.</text>
</comment>
<dbReference type="InterPro" id="IPR036908">
    <property type="entry name" value="RlpA-like_sf"/>
</dbReference>
<feature type="signal peptide" evidence="2">
    <location>
        <begin position="1"/>
        <end position="31"/>
    </location>
</feature>
<gene>
    <name evidence="5" type="ORF">EOE18_05325</name>
</gene>
<dbReference type="GO" id="GO:0009279">
    <property type="term" value="C:cell outer membrane"/>
    <property type="evidence" value="ECO:0007669"/>
    <property type="project" value="TreeGrafter"/>
</dbReference>
<dbReference type="InterPro" id="IPR009009">
    <property type="entry name" value="RlpA-like_DPBB"/>
</dbReference>
<keyword evidence="6" id="KW-1185">Reference proteome</keyword>
<feature type="domain" description="SPOR" evidence="4">
    <location>
        <begin position="271"/>
        <end position="333"/>
    </location>
</feature>
<feature type="chain" id="PRO_5018732449" evidence="2">
    <location>
        <begin position="32"/>
        <end position="339"/>
    </location>
</feature>
<dbReference type="Gene3D" id="3.30.70.1070">
    <property type="entry name" value="Sporulation related repeat"/>
    <property type="match status" value="1"/>
</dbReference>
<dbReference type="GO" id="GO:0042834">
    <property type="term" value="F:peptidoglycan binding"/>
    <property type="evidence" value="ECO:0007669"/>
    <property type="project" value="InterPro"/>
</dbReference>
<accession>A0A3S2YAN4</accession>
<evidence type="ECO:0000313" key="5">
    <source>
        <dbReference type="EMBL" id="RVU06258.1"/>
    </source>
</evidence>
<organism evidence="5 6">
    <name type="scientific">Novosphingobium umbonatum</name>
    <dbReference type="NCBI Taxonomy" id="1908524"/>
    <lineage>
        <taxon>Bacteria</taxon>
        <taxon>Pseudomonadati</taxon>
        <taxon>Pseudomonadota</taxon>
        <taxon>Alphaproteobacteria</taxon>
        <taxon>Sphingomonadales</taxon>
        <taxon>Sphingomonadaceae</taxon>
        <taxon>Novosphingobium</taxon>
    </lineage>
</organism>
<feature type="region of interest" description="Disordered" evidence="1">
    <location>
        <begin position="224"/>
        <end position="261"/>
    </location>
</feature>
<protein>
    <submittedName>
        <fullName evidence="5">Sporulation protein SsgA</fullName>
    </submittedName>
</protein>
<dbReference type="PANTHER" id="PTHR34183">
    <property type="entry name" value="ENDOLYTIC PEPTIDOGLYCAN TRANSGLYCOSYLASE RLPA"/>
    <property type="match status" value="1"/>
</dbReference>
<dbReference type="PANTHER" id="PTHR34183:SF1">
    <property type="entry name" value="ENDOLYTIC PEPTIDOGLYCAN TRANSGLYCOSYLASE RLPA"/>
    <property type="match status" value="1"/>
</dbReference>
<dbReference type="Proteomes" id="UP000282837">
    <property type="component" value="Unassembled WGS sequence"/>
</dbReference>
<dbReference type="Pfam" id="PF05036">
    <property type="entry name" value="SPOR"/>
    <property type="match status" value="1"/>
</dbReference>
<dbReference type="Pfam" id="PF03330">
    <property type="entry name" value="DPBB_1"/>
    <property type="match status" value="1"/>
</dbReference>
<dbReference type="EMBL" id="SACO01000003">
    <property type="protein sequence ID" value="RVU06258.1"/>
    <property type="molecule type" value="Genomic_DNA"/>
</dbReference>